<feature type="compositionally biased region" description="Acidic residues" evidence="1">
    <location>
        <begin position="119"/>
        <end position="132"/>
    </location>
</feature>
<evidence type="ECO:0000313" key="2">
    <source>
        <dbReference type="EMBL" id="QHT04385.1"/>
    </source>
</evidence>
<feature type="compositionally biased region" description="Low complexity" evidence="1">
    <location>
        <begin position="18"/>
        <end position="28"/>
    </location>
</feature>
<feature type="region of interest" description="Disordered" evidence="1">
    <location>
        <begin position="1"/>
        <end position="45"/>
    </location>
</feature>
<feature type="region of interest" description="Disordered" evidence="1">
    <location>
        <begin position="111"/>
        <end position="132"/>
    </location>
</feature>
<feature type="compositionally biased region" description="Basic residues" evidence="1">
    <location>
        <begin position="34"/>
        <end position="44"/>
    </location>
</feature>
<protein>
    <recommendedName>
        <fullName evidence="3">MYM-type domain-containing protein</fullName>
    </recommendedName>
</protein>
<sequence length="321" mass="37489">MSTNQLPEKKKRGRKKANANTDVTPPVVEEVKPAPKKRGRKPKGGKIIQQNINLENQDISEPNIILHLKCSLKDINDTKYTSLKYDPNIENIQSFNFDNNNNDFFLDNANYNISNNDSNQDESENNEYDDDDDDNNIKHIWKKLNNLKLKLHKNDISDKRSACFWCTYDFDNPPIFIPKNEFRDSYQVYGCFCSPQCGVAHLMNEKIDSSIKFERYQLLNHVYGKIYNYNKNIKPAPDPYYLLDKYYGTLSIKEYRELFNNEQLLIVVEKPLSNVFPELYEDNSDFILNKKTIPTNSSLKLKRKTMNKKTSILDNLGISKN</sequence>
<evidence type="ECO:0008006" key="3">
    <source>
        <dbReference type="Google" id="ProtNLM"/>
    </source>
</evidence>
<organism evidence="2">
    <name type="scientific">viral metagenome</name>
    <dbReference type="NCBI Taxonomy" id="1070528"/>
    <lineage>
        <taxon>unclassified sequences</taxon>
        <taxon>metagenomes</taxon>
        <taxon>organismal metagenomes</taxon>
    </lineage>
</organism>
<accession>A0A6C0CLN1</accession>
<dbReference type="AlphaFoldDB" id="A0A6C0CLN1"/>
<name>A0A6C0CLN1_9ZZZZ</name>
<dbReference type="EMBL" id="MN739427">
    <property type="protein sequence ID" value="QHT04385.1"/>
    <property type="molecule type" value="Genomic_DNA"/>
</dbReference>
<proteinExistence type="predicted"/>
<reference evidence="2" key="1">
    <citation type="journal article" date="2020" name="Nature">
        <title>Giant virus diversity and host interactions through global metagenomics.</title>
        <authorList>
            <person name="Schulz F."/>
            <person name="Roux S."/>
            <person name="Paez-Espino D."/>
            <person name="Jungbluth S."/>
            <person name="Walsh D.A."/>
            <person name="Denef V.J."/>
            <person name="McMahon K.D."/>
            <person name="Konstantinidis K.T."/>
            <person name="Eloe-Fadrosh E.A."/>
            <person name="Kyrpides N.C."/>
            <person name="Woyke T."/>
        </authorList>
    </citation>
    <scope>NUCLEOTIDE SEQUENCE</scope>
    <source>
        <strain evidence="2">GVMAG-M-3300021185-45</strain>
    </source>
</reference>
<evidence type="ECO:0000256" key="1">
    <source>
        <dbReference type="SAM" id="MobiDB-lite"/>
    </source>
</evidence>